<dbReference type="Pfam" id="PF03775">
    <property type="entry name" value="MinC_C"/>
    <property type="match status" value="1"/>
</dbReference>
<evidence type="ECO:0000256" key="5">
    <source>
        <dbReference type="ARBA" id="ARBA00046874"/>
    </source>
</evidence>
<name>E6TYU8_EVAC2</name>
<evidence type="ECO:0000256" key="6">
    <source>
        <dbReference type="HAMAP-Rule" id="MF_00267"/>
    </source>
</evidence>
<feature type="domain" description="Septum formation inhibitor MinC C-terminal" evidence="7">
    <location>
        <begin position="113"/>
        <end position="207"/>
    </location>
</feature>
<proteinExistence type="inferred from homology"/>
<keyword evidence="4 6" id="KW-0131">Cell cycle</keyword>
<dbReference type="HAMAP" id="MF_00267">
    <property type="entry name" value="MinC"/>
    <property type="match status" value="1"/>
</dbReference>
<dbReference type="AlphaFoldDB" id="E6TYU8"/>
<dbReference type="InterPro" id="IPR005526">
    <property type="entry name" value="Septum_form_inhib_MinC_C"/>
</dbReference>
<evidence type="ECO:0000256" key="2">
    <source>
        <dbReference type="ARBA" id="ARBA00022618"/>
    </source>
</evidence>
<dbReference type="GO" id="GO:1901891">
    <property type="term" value="P:regulation of cell septum assembly"/>
    <property type="evidence" value="ECO:0007669"/>
    <property type="project" value="InterPro"/>
</dbReference>
<keyword evidence="2 6" id="KW-0132">Cell division</keyword>
<dbReference type="Gene3D" id="2.160.20.70">
    <property type="match status" value="1"/>
</dbReference>
<reference evidence="9 10" key="1">
    <citation type="submission" date="2010-12" db="EMBL/GenBank/DDBJ databases">
        <title>Complete sequence of Bacillus cellulosilyticus DSM 2522.</title>
        <authorList>
            <consortium name="US DOE Joint Genome Institute"/>
            <person name="Lucas S."/>
            <person name="Copeland A."/>
            <person name="Lapidus A."/>
            <person name="Cheng J.-F."/>
            <person name="Bruce D."/>
            <person name="Goodwin L."/>
            <person name="Pitluck S."/>
            <person name="Chertkov O."/>
            <person name="Detter J.C."/>
            <person name="Han C."/>
            <person name="Tapia R."/>
            <person name="Land M."/>
            <person name="Hauser L."/>
            <person name="Jeffries C."/>
            <person name="Kyrpides N."/>
            <person name="Ivanova N."/>
            <person name="Mikhailova N."/>
            <person name="Brumm P."/>
            <person name="Mead D."/>
            <person name="Woyke T."/>
        </authorList>
    </citation>
    <scope>NUCLEOTIDE SEQUENCE [LARGE SCALE GENOMIC DNA]</scope>
    <source>
        <strain evidence="10">ATCC 21833 / DSM 2522 / FERM P-1141 / JCM 9156 / N-4</strain>
    </source>
</reference>
<feature type="domain" description="Septum site-determining protein MinC N-terminal" evidence="8">
    <location>
        <begin position="11"/>
        <end position="89"/>
    </location>
</feature>
<keyword evidence="3 6" id="KW-0717">Septation</keyword>
<dbReference type="OrthoDB" id="9790810at2"/>
<comment type="subunit">
    <text evidence="5 6">Interacts with MinD and FtsZ.</text>
</comment>
<evidence type="ECO:0000313" key="9">
    <source>
        <dbReference type="EMBL" id="ADU31283.1"/>
    </source>
</evidence>
<dbReference type="InterPro" id="IPR055219">
    <property type="entry name" value="MinC_N_1"/>
</dbReference>
<evidence type="ECO:0000256" key="3">
    <source>
        <dbReference type="ARBA" id="ARBA00023210"/>
    </source>
</evidence>
<gene>
    <name evidence="6" type="primary">minC</name>
    <name evidence="9" type="ordered locus">Bcell_3033</name>
</gene>
<dbReference type="NCBIfam" id="TIGR01222">
    <property type="entry name" value="minC"/>
    <property type="match status" value="1"/>
</dbReference>
<accession>E6TYU8</accession>
<evidence type="ECO:0000259" key="8">
    <source>
        <dbReference type="Pfam" id="PF22642"/>
    </source>
</evidence>
<dbReference type="PANTHER" id="PTHR34108">
    <property type="entry name" value="SEPTUM SITE-DETERMINING PROTEIN MINC"/>
    <property type="match status" value="1"/>
</dbReference>
<dbReference type="EMBL" id="CP002394">
    <property type="protein sequence ID" value="ADU31283.1"/>
    <property type="molecule type" value="Genomic_DNA"/>
</dbReference>
<dbReference type="Gene3D" id="3.30.160.540">
    <property type="match status" value="1"/>
</dbReference>
<dbReference type="SUPFAM" id="SSF63848">
    <property type="entry name" value="Cell-division inhibitor MinC, C-terminal domain"/>
    <property type="match status" value="1"/>
</dbReference>
<dbReference type="InterPro" id="IPR016098">
    <property type="entry name" value="CAP/MinC_C"/>
</dbReference>
<dbReference type="Pfam" id="PF22642">
    <property type="entry name" value="MinC_N_1"/>
    <property type="match status" value="1"/>
</dbReference>
<evidence type="ECO:0000256" key="1">
    <source>
        <dbReference type="ARBA" id="ARBA00006291"/>
    </source>
</evidence>
<dbReference type="eggNOG" id="COG0850">
    <property type="taxonomic scope" value="Bacteria"/>
</dbReference>
<sequence>MTSKQVKKQNVLIKGTKDGLTFFLNDQCTFDSLIKELQDKLSERPQYIDNDGAFVRVKLVSGKRYLEKEHIDVLSKTLSEYIHGVIDSIECDVVTKEEAESMKASEEITRLVKVVRSGQVIDVPGDLLLIGDVNPGGTVRAKGNIYILGKLLGIAHAGMAGNKDAIICASALTPSQLRIADVIRRPPEDENDKGQLMECAYVDESGEMVLDRLQRLSTIRPNISSILNN</sequence>
<evidence type="ECO:0000256" key="4">
    <source>
        <dbReference type="ARBA" id="ARBA00023306"/>
    </source>
</evidence>
<dbReference type="InterPro" id="IPR036145">
    <property type="entry name" value="MinC_C_sf"/>
</dbReference>
<comment type="function">
    <text evidence="6">Cell division inhibitor that blocks the formation of polar Z ring septums. Rapidly oscillates between the poles of the cell to destabilize FtsZ filaments that have formed before they mature into polar Z rings. Prevents FtsZ polymerization.</text>
</comment>
<dbReference type="GO" id="GO:0000917">
    <property type="term" value="P:division septum assembly"/>
    <property type="evidence" value="ECO:0007669"/>
    <property type="project" value="UniProtKB-KW"/>
</dbReference>
<dbReference type="GO" id="GO:0000902">
    <property type="term" value="P:cell morphogenesis"/>
    <property type="evidence" value="ECO:0007669"/>
    <property type="project" value="InterPro"/>
</dbReference>
<dbReference type="RefSeq" id="WP_013489614.1">
    <property type="nucleotide sequence ID" value="NC_014829.1"/>
</dbReference>
<dbReference type="HOGENOM" id="CLU_048711_1_1_9"/>
<dbReference type="KEGG" id="bco:Bcell_3033"/>
<protein>
    <recommendedName>
        <fullName evidence="6">Probable septum site-determining protein MinC</fullName>
    </recommendedName>
</protein>
<dbReference type="STRING" id="649639.Bcell_3033"/>
<dbReference type="InterPro" id="IPR013033">
    <property type="entry name" value="MinC"/>
</dbReference>
<dbReference type="Proteomes" id="UP000001401">
    <property type="component" value="Chromosome"/>
</dbReference>
<organism evidence="9 10">
    <name type="scientific">Evansella cellulosilytica (strain ATCC 21833 / DSM 2522 / FERM P-1141 / JCM 9156 / N-4)</name>
    <name type="common">Bacillus cellulosilyticus</name>
    <dbReference type="NCBI Taxonomy" id="649639"/>
    <lineage>
        <taxon>Bacteria</taxon>
        <taxon>Bacillati</taxon>
        <taxon>Bacillota</taxon>
        <taxon>Bacilli</taxon>
        <taxon>Bacillales</taxon>
        <taxon>Bacillaceae</taxon>
        <taxon>Evansella</taxon>
    </lineage>
</organism>
<keyword evidence="10" id="KW-1185">Reference proteome</keyword>
<evidence type="ECO:0000259" key="7">
    <source>
        <dbReference type="Pfam" id="PF03775"/>
    </source>
</evidence>
<dbReference type="PANTHER" id="PTHR34108:SF1">
    <property type="entry name" value="SEPTUM SITE-DETERMINING PROTEIN MINC"/>
    <property type="match status" value="1"/>
</dbReference>
<evidence type="ECO:0000313" key="10">
    <source>
        <dbReference type="Proteomes" id="UP000001401"/>
    </source>
</evidence>
<comment type="similarity">
    <text evidence="1 6">Belongs to the MinC family.</text>
</comment>